<evidence type="ECO:0000313" key="3">
    <source>
        <dbReference type="Proteomes" id="UP001147752"/>
    </source>
</evidence>
<dbReference type="GeneID" id="81460318"/>
<name>A0A9W9VLU4_9EURO</name>
<protein>
    <submittedName>
        <fullName evidence="2">tRNA (C5-cytosine) methyltransferase NCL1</fullName>
    </submittedName>
</protein>
<evidence type="ECO:0000259" key="1">
    <source>
        <dbReference type="Pfam" id="PF20150"/>
    </source>
</evidence>
<dbReference type="PANTHER" id="PTHR35910">
    <property type="entry name" value="2EXR DOMAIN-CONTAINING PROTEIN"/>
    <property type="match status" value="1"/>
</dbReference>
<reference evidence="2" key="2">
    <citation type="journal article" date="2023" name="IMA Fungus">
        <title>Comparative genomic study of the Penicillium genus elucidates a diverse pangenome and 15 lateral gene transfer events.</title>
        <authorList>
            <person name="Petersen C."/>
            <person name="Sorensen T."/>
            <person name="Nielsen M.R."/>
            <person name="Sondergaard T.E."/>
            <person name="Sorensen J.L."/>
            <person name="Fitzpatrick D.A."/>
            <person name="Frisvad J.C."/>
            <person name="Nielsen K.L."/>
        </authorList>
    </citation>
    <scope>NUCLEOTIDE SEQUENCE</scope>
    <source>
        <strain evidence="2">IBT 3081</strain>
    </source>
</reference>
<dbReference type="PANTHER" id="PTHR35910:SF6">
    <property type="entry name" value="2EXR DOMAIN-CONTAINING PROTEIN"/>
    <property type="match status" value="1"/>
</dbReference>
<reference evidence="2" key="1">
    <citation type="submission" date="2022-12" db="EMBL/GenBank/DDBJ databases">
        <authorList>
            <person name="Petersen C."/>
        </authorList>
    </citation>
    <scope>NUCLEOTIDE SEQUENCE</scope>
    <source>
        <strain evidence="2">IBT 3081</strain>
    </source>
</reference>
<feature type="domain" description="2EXR" evidence="1">
    <location>
        <begin position="3"/>
        <end position="98"/>
    </location>
</feature>
<keyword evidence="2" id="KW-0489">Methyltransferase</keyword>
<dbReference type="GO" id="GO:0032259">
    <property type="term" value="P:methylation"/>
    <property type="evidence" value="ECO:0007669"/>
    <property type="project" value="UniProtKB-KW"/>
</dbReference>
<dbReference type="AlphaFoldDB" id="A0A9W9VLU4"/>
<dbReference type="Proteomes" id="UP001147752">
    <property type="component" value="Unassembled WGS sequence"/>
</dbReference>
<organism evidence="2 3">
    <name type="scientific">Penicillium concentricum</name>
    <dbReference type="NCBI Taxonomy" id="293559"/>
    <lineage>
        <taxon>Eukaryota</taxon>
        <taxon>Fungi</taxon>
        <taxon>Dikarya</taxon>
        <taxon>Ascomycota</taxon>
        <taxon>Pezizomycotina</taxon>
        <taxon>Eurotiomycetes</taxon>
        <taxon>Eurotiomycetidae</taxon>
        <taxon>Eurotiales</taxon>
        <taxon>Aspergillaceae</taxon>
        <taxon>Penicillium</taxon>
    </lineage>
</organism>
<comment type="caution">
    <text evidence="2">The sequence shown here is derived from an EMBL/GenBank/DDBJ whole genome shotgun (WGS) entry which is preliminary data.</text>
</comment>
<dbReference type="InterPro" id="IPR045518">
    <property type="entry name" value="2EXR"/>
</dbReference>
<dbReference type="EMBL" id="JAPZBT010000001">
    <property type="protein sequence ID" value="KAJ5385494.1"/>
    <property type="molecule type" value="Genomic_DNA"/>
</dbReference>
<dbReference type="GO" id="GO:0008168">
    <property type="term" value="F:methyltransferase activity"/>
    <property type="evidence" value="ECO:0007669"/>
    <property type="project" value="UniProtKB-KW"/>
</dbReference>
<dbReference type="Pfam" id="PF20150">
    <property type="entry name" value="2EXR"/>
    <property type="match status" value="1"/>
</dbReference>
<proteinExistence type="predicted"/>
<dbReference type="OrthoDB" id="3540486at2759"/>
<keyword evidence="3" id="KW-1185">Reference proteome</keyword>
<keyword evidence="2" id="KW-0808">Transferase</keyword>
<gene>
    <name evidence="2" type="ORF">N7517_003405</name>
</gene>
<dbReference type="RefSeq" id="XP_056585270.1">
    <property type="nucleotide sequence ID" value="XM_056721135.1"/>
</dbReference>
<accession>A0A9W9VLU4</accession>
<sequence>MAQFSTLPAELRQMIWEFALPARVVEMGEPCDPDIIPEEDLRRAWILNKKHPAIAYVCWESRQIALAKSKLRRGVILAPDSIPDDRWWWKSTDIIHFNAPPDIINAAQSCRLADALLDLMKVPILRKKVSISADVVHPFLRFRNRSDLSSSLAWEVICSAKTCIISLHTVCIRATNEQARELGLFGNGDEPAQLIDPFDKAAIQRFRQLWNNTKKEVSSIKFFETIDTERFTFRLERWLAEMSAEYINFKWTSPPFPTPNPRDLIALLRRYPAQRHTPKAKLYLAGFPTLEPRIMFRLCPPAVVDQVIT</sequence>
<evidence type="ECO:0000313" key="2">
    <source>
        <dbReference type="EMBL" id="KAJ5385494.1"/>
    </source>
</evidence>